<organism evidence="1 2">
    <name type="scientific">Mycolicibacterium insubricum</name>
    <dbReference type="NCBI Taxonomy" id="444597"/>
    <lineage>
        <taxon>Bacteria</taxon>
        <taxon>Bacillati</taxon>
        <taxon>Actinomycetota</taxon>
        <taxon>Actinomycetes</taxon>
        <taxon>Mycobacteriales</taxon>
        <taxon>Mycobacteriaceae</taxon>
        <taxon>Mycolicibacterium</taxon>
    </lineage>
</organism>
<name>A0A1X0D4U0_9MYCO</name>
<comment type="caution">
    <text evidence="1">The sequence shown here is derived from an EMBL/GenBank/DDBJ whole genome shotgun (WGS) entry which is preliminary data.</text>
</comment>
<protein>
    <submittedName>
        <fullName evidence="1">Uncharacterized protein</fullName>
    </submittedName>
</protein>
<dbReference type="EMBL" id="MVHS01000043">
    <property type="protein sequence ID" value="ORA67393.1"/>
    <property type="molecule type" value="Genomic_DNA"/>
</dbReference>
<dbReference type="AlphaFoldDB" id="A0A1X0D4U0"/>
<dbReference type="Proteomes" id="UP000192801">
    <property type="component" value="Unassembled WGS sequence"/>
</dbReference>
<dbReference type="OrthoDB" id="661223at2"/>
<keyword evidence="2" id="KW-1185">Reference proteome</keyword>
<accession>A0A1X0D4U0</accession>
<dbReference type="STRING" id="444597.BST26_15775"/>
<evidence type="ECO:0000313" key="1">
    <source>
        <dbReference type="EMBL" id="ORA67393.1"/>
    </source>
</evidence>
<proteinExistence type="predicted"/>
<reference evidence="1 2" key="1">
    <citation type="submission" date="2016-12" db="EMBL/GenBank/DDBJ databases">
        <title>The new phylogeny of genus Mycobacterium.</title>
        <authorList>
            <person name="Tortoli E."/>
            <person name="Trovato A."/>
            <person name="Cirillo D.M."/>
        </authorList>
    </citation>
    <scope>NUCLEOTIDE SEQUENCE [LARGE SCALE GENOMIC DNA]</scope>
    <source>
        <strain evidence="1 2">DSM 45130</strain>
    </source>
</reference>
<gene>
    <name evidence="1" type="ORF">BST26_15775</name>
</gene>
<dbReference type="RefSeq" id="WP_083032246.1">
    <property type="nucleotide sequence ID" value="NZ_AP022618.1"/>
</dbReference>
<sequence length="210" mass="22207">MFARTLKAGLVTVDPTSGTVGRVIAMQYNPETVTRTLALQSAGSDPGQPLRLKGVAVETIRVEAHLDATDELADATKYPDTVQFGIHPQLAALASLVNPTVAAINANQQLAAAGSFDALAEESPLTLMVWSRERVVPVRLTELGITEELFDTRLNPIRAKVSLALRVLSVDDLGVAHHGGGVHLAYLGNLEKLAARAKSSALETLGVTVL</sequence>
<evidence type="ECO:0000313" key="2">
    <source>
        <dbReference type="Proteomes" id="UP000192801"/>
    </source>
</evidence>